<dbReference type="AlphaFoldDB" id="A0A4U0SHI4"/>
<protein>
    <recommendedName>
        <fullName evidence="5">Serine/threonine protein kinase</fullName>
    </recommendedName>
</protein>
<evidence type="ECO:0000256" key="1">
    <source>
        <dbReference type="SAM" id="MobiDB-lite"/>
    </source>
</evidence>
<gene>
    <name evidence="3" type="ORF">FCI23_24595</name>
</gene>
<keyword evidence="4" id="KW-1185">Reference proteome</keyword>
<dbReference type="EMBL" id="SUMC01000025">
    <property type="protein sequence ID" value="TKA09002.1"/>
    <property type="molecule type" value="Genomic_DNA"/>
</dbReference>
<organism evidence="3 4">
    <name type="scientific">Actinacidiphila oryziradicis</name>
    <dbReference type="NCBI Taxonomy" id="2571141"/>
    <lineage>
        <taxon>Bacteria</taxon>
        <taxon>Bacillati</taxon>
        <taxon>Actinomycetota</taxon>
        <taxon>Actinomycetes</taxon>
        <taxon>Kitasatosporales</taxon>
        <taxon>Streptomycetaceae</taxon>
        <taxon>Actinacidiphila</taxon>
    </lineage>
</organism>
<comment type="caution">
    <text evidence="3">The sequence shown here is derived from an EMBL/GenBank/DDBJ whole genome shotgun (WGS) entry which is preliminary data.</text>
</comment>
<accession>A0A4U0SHI4</accession>
<reference evidence="3 4" key="1">
    <citation type="submission" date="2019-04" db="EMBL/GenBank/DDBJ databases">
        <title>Streptomyces oryziradicis sp. nov., a novel actinomycete isolated from rhizosphere soil of rice (Oryza sativa L.).</title>
        <authorList>
            <person name="Li C."/>
        </authorList>
    </citation>
    <scope>NUCLEOTIDE SEQUENCE [LARGE SCALE GENOMIC DNA]</scope>
    <source>
        <strain evidence="3 4">NEAU-C40</strain>
    </source>
</reference>
<sequence length="218" mass="21906">MTKRSGPLYTLLAGFVLAAAMLSLNVTTGSGVTSYSGGTAPATPGTAPTPTPTVAGPSATAPPDADYAGRTADRAASVAVSLRGGKAVAYVCDGRTKEAWLRGDVKDDGTMRLTGKRGAGLDGTLRGGRISGTVHLPGRVNWAFSADKAVKPSGLYRATAVVRGARVEGGWIVQRSGSQVGIVDRDGVPSGAPSIDPATGAVTVYGRQLTAKPIGSAP</sequence>
<feature type="chain" id="PRO_5039546086" description="Serine/threonine protein kinase" evidence="2">
    <location>
        <begin position="19"/>
        <end position="218"/>
    </location>
</feature>
<feature type="region of interest" description="Disordered" evidence="1">
    <location>
        <begin position="34"/>
        <end position="64"/>
    </location>
</feature>
<evidence type="ECO:0000313" key="3">
    <source>
        <dbReference type="EMBL" id="TKA09002.1"/>
    </source>
</evidence>
<proteinExistence type="predicted"/>
<feature type="signal peptide" evidence="2">
    <location>
        <begin position="1"/>
        <end position="18"/>
    </location>
</feature>
<keyword evidence="2" id="KW-0732">Signal</keyword>
<evidence type="ECO:0008006" key="5">
    <source>
        <dbReference type="Google" id="ProtNLM"/>
    </source>
</evidence>
<dbReference type="Proteomes" id="UP000305778">
    <property type="component" value="Unassembled WGS sequence"/>
</dbReference>
<evidence type="ECO:0000313" key="4">
    <source>
        <dbReference type="Proteomes" id="UP000305778"/>
    </source>
</evidence>
<evidence type="ECO:0000256" key="2">
    <source>
        <dbReference type="SAM" id="SignalP"/>
    </source>
</evidence>
<name>A0A4U0SHI4_9ACTN</name>
<feature type="compositionally biased region" description="Low complexity" evidence="1">
    <location>
        <begin position="34"/>
        <end position="63"/>
    </location>
</feature>
<dbReference type="RefSeq" id="WP_136726100.1">
    <property type="nucleotide sequence ID" value="NZ_SUMC01000025.1"/>
</dbReference>
<dbReference type="OrthoDB" id="4538973at2"/>